<gene>
    <name evidence="1" type="ORF">H0185_07320</name>
</gene>
<dbReference type="Proteomes" id="UP000769780">
    <property type="component" value="Unassembled WGS sequence"/>
</dbReference>
<comment type="caution">
    <text evidence="1">The sequence shown here is derived from an EMBL/GenBank/DDBJ whole genome shotgun (WGS) entry which is preliminary data.</text>
</comment>
<dbReference type="InterPro" id="IPR046126">
    <property type="entry name" value="DUF6123"/>
</dbReference>
<name>A0ABS7K356_9BACI</name>
<protein>
    <submittedName>
        <fullName evidence="1">Uncharacterized protein</fullName>
    </submittedName>
</protein>
<evidence type="ECO:0000313" key="2">
    <source>
        <dbReference type="Proteomes" id="UP000769780"/>
    </source>
</evidence>
<dbReference type="Pfam" id="PF19618">
    <property type="entry name" value="DUF6123"/>
    <property type="match status" value="1"/>
</dbReference>
<organism evidence="1 2">
    <name type="scientific">Mesobacillus maritimus</name>
    <dbReference type="NCBI Taxonomy" id="1643336"/>
    <lineage>
        <taxon>Bacteria</taxon>
        <taxon>Bacillati</taxon>
        <taxon>Bacillota</taxon>
        <taxon>Bacilli</taxon>
        <taxon>Bacillales</taxon>
        <taxon>Bacillaceae</taxon>
        <taxon>Mesobacillus</taxon>
    </lineage>
</organism>
<keyword evidence="2" id="KW-1185">Reference proteome</keyword>
<proteinExistence type="predicted"/>
<sequence length="90" mass="10222">MSTLEEYLLILRSKGFHFGEDAIGFIYFGKQYTEASDVLIKTAIELTLKIQKEFDGSFYISLLESFTANGIKDRSEAIAFVQDKQILPMS</sequence>
<dbReference type="RefSeq" id="WP_221872620.1">
    <property type="nucleotide sequence ID" value="NZ_JACWFH010000008.1"/>
</dbReference>
<reference evidence="1 2" key="1">
    <citation type="submission" date="2020-07" db="EMBL/GenBank/DDBJ databases">
        <title>Fungal Genomes of the International Space Station.</title>
        <authorList>
            <person name="Seuylemezian A."/>
            <person name="Singh N.K."/>
            <person name="Wood J."/>
            <person name="Venkateswaran K."/>
        </authorList>
    </citation>
    <scope>NUCLEOTIDE SEQUENCE [LARGE SCALE GENOMIC DNA]</scope>
    <source>
        <strain evidence="1 2">PL-B2</strain>
    </source>
</reference>
<accession>A0ABS7K356</accession>
<dbReference type="EMBL" id="JACWFH010000008">
    <property type="protein sequence ID" value="MBY0096614.1"/>
    <property type="molecule type" value="Genomic_DNA"/>
</dbReference>
<evidence type="ECO:0000313" key="1">
    <source>
        <dbReference type="EMBL" id="MBY0096614.1"/>
    </source>
</evidence>